<comment type="caution">
    <text evidence="1">The sequence shown here is derived from an EMBL/GenBank/DDBJ whole genome shotgun (WGS) entry which is preliminary data.</text>
</comment>
<evidence type="ECO:0000313" key="1">
    <source>
        <dbReference type="EMBL" id="MBK3496995.1"/>
    </source>
</evidence>
<dbReference type="RefSeq" id="WP_200750308.1">
    <property type="nucleotide sequence ID" value="NZ_JAEOAH010000046.1"/>
</dbReference>
<name>A0ABS1HC92_9BACL</name>
<gene>
    <name evidence="1" type="ORF">JFL43_19530</name>
</gene>
<organism evidence="1 2">
    <name type="scientific">Viridibacillus soli</name>
    <dbReference type="NCBI Taxonomy" id="2798301"/>
    <lineage>
        <taxon>Bacteria</taxon>
        <taxon>Bacillati</taxon>
        <taxon>Bacillota</taxon>
        <taxon>Bacilli</taxon>
        <taxon>Bacillales</taxon>
        <taxon>Caryophanaceae</taxon>
        <taxon>Viridibacillus</taxon>
    </lineage>
</organism>
<dbReference type="EMBL" id="JAEOAH010000046">
    <property type="protein sequence ID" value="MBK3496995.1"/>
    <property type="molecule type" value="Genomic_DNA"/>
</dbReference>
<reference evidence="1 2" key="1">
    <citation type="submission" date="2020-12" db="EMBL/GenBank/DDBJ databases">
        <title>YIM B01967 draft genome.</title>
        <authorList>
            <person name="Yan X."/>
        </authorList>
    </citation>
    <scope>NUCLEOTIDE SEQUENCE [LARGE SCALE GENOMIC DNA]</scope>
    <source>
        <strain evidence="1 2">YIM B01967</strain>
    </source>
</reference>
<keyword evidence="2" id="KW-1185">Reference proteome</keyword>
<evidence type="ECO:0000313" key="2">
    <source>
        <dbReference type="Proteomes" id="UP000618943"/>
    </source>
</evidence>
<proteinExistence type="predicted"/>
<accession>A0ABS1HC92</accession>
<sequence length="93" mass="10566">MELEQLKKELIYALPNPTMRAVVAILAVENPTTRDLIVLKHHGDGELPPKSEFIRISEVPPTYMKLHHQYVIIEPSLLHIRGQEALRAYGALC</sequence>
<dbReference type="Proteomes" id="UP000618943">
    <property type="component" value="Unassembled WGS sequence"/>
</dbReference>
<protein>
    <submittedName>
        <fullName evidence="1">Uncharacterized protein</fullName>
    </submittedName>
</protein>